<dbReference type="OrthoDB" id="6350548at2759"/>
<dbReference type="PANTHER" id="PTHR10445">
    <property type="entry name" value="GENERAL TRANSCRIPTION FACTOR IIF SUBUNIT 2"/>
    <property type="match status" value="1"/>
</dbReference>
<evidence type="ECO:0000313" key="13">
    <source>
        <dbReference type="Proteomes" id="UP000275408"/>
    </source>
</evidence>
<dbReference type="InterPro" id="IPR036388">
    <property type="entry name" value="WH-like_DNA-bd_sf"/>
</dbReference>
<dbReference type="Pfam" id="PF02270">
    <property type="entry name" value="TFIIF_beta"/>
    <property type="match status" value="1"/>
</dbReference>
<feature type="compositionally biased region" description="Basic and acidic residues" evidence="9">
    <location>
        <begin position="61"/>
        <end position="75"/>
    </location>
</feature>
<dbReference type="GO" id="GO:0003677">
    <property type="term" value="F:DNA binding"/>
    <property type="evidence" value="ECO:0007669"/>
    <property type="project" value="UniProtKB-KW"/>
</dbReference>
<evidence type="ECO:0000259" key="10">
    <source>
        <dbReference type="Pfam" id="PF02270"/>
    </source>
</evidence>
<dbReference type="STRING" id="46731.A0A3M6U510"/>
<dbReference type="Proteomes" id="UP000275408">
    <property type="component" value="Unassembled WGS sequence"/>
</dbReference>
<dbReference type="CDD" id="cd07980">
    <property type="entry name" value="TFIIF_beta"/>
    <property type="match status" value="1"/>
</dbReference>
<protein>
    <recommendedName>
        <fullName evidence="3">General transcription factor IIF subunit 2</fullName>
    </recommendedName>
    <alternativeName>
        <fullName evidence="8">Transcription initiation factor IIF subunit beta</fullName>
    </alternativeName>
</protein>
<evidence type="ECO:0000256" key="4">
    <source>
        <dbReference type="ARBA" id="ARBA00023015"/>
    </source>
</evidence>
<keyword evidence="6" id="KW-0804">Transcription</keyword>
<evidence type="ECO:0000259" key="11">
    <source>
        <dbReference type="Pfam" id="PF17683"/>
    </source>
</evidence>
<keyword evidence="7" id="KW-0539">Nucleus</keyword>
<dbReference type="EMBL" id="RCHS01002246">
    <property type="protein sequence ID" value="RMX48634.1"/>
    <property type="molecule type" value="Genomic_DNA"/>
</dbReference>
<evidence type="ECO:0000256" key="3">
    <source>
        <dbReference type="ARBA" id="ARBA00020815"/>
    </source>
</evidence>
<comment type="subcellular location">
    <subcellularLocation>
        <location evidence="1">Nucleus</location>
    </subcellularLocation>
</comment>
<keyword evidence="13" id="KW-1185">Reference proteome</keyword>
<dbReference type="InterPro" id="IPR040504">
    <property type="entry name" value="TFIIF_beta_N"/>
</dbReference>
<reference evidence="12 13" key="1">
    <citation type="journal article" date="2018" name="Sci. Rep.">
        <title>Comparative analysis of the Pocillopora damicornis genome highlights role of immune system in coral evolution.</title>
        <authorList>
            <person name="Cunning R."/>
            <person name="Bay R.A."/>
            <person name="Gillette P."/>
            <person name="Baker A.C."/>
            <person name="Traylor-Knowles N."/>
        </authorList>
    </citation>
    <scope>NUCLEOTIDE SEQUENCE [LARGE SCALE GENOMIC DNA]</scope>
    <source>
        <strain evidence="12">RSMAS</strain>
        <tissue evidence="12">Whole animal</tissue>
    </source>
</reference>
<sequence length="262" mass="29561">MGSEVDCSGVSRAVWLVKVPKYLSNIWMDNTDASGIVGSLQISNNPQRNEVAFNLSDALANKEDNSNKDGQDSTNKDGIGSFKVPREYKMVLSKVEQSMGVFSEGPGGQVTIEGVLVQKADCRPIQPSADYLSLKKRTIVNKSKSGRQAIQVDRVIKYRPVSDHKANIEHEKKKKEEGKRAREDEDVVKALLFNAFERHQYYNLKDLITITKQPVAYLKSILKEIGHYNTKNPHKNMWELKPEYRHYSNKNSDDNGKEGTSS</sequence>
<keyword evidence="4" id="KW-0805">Transcription regulation</keyword>
<dbReference type="PANTHER" id="PTHR10445:SF0">
    <property type="entry name" value="GENERAL TRANSCRIPTION FACTOR IIF SUBUNIT 2"/>
    <property type="match status" value="1"/>
</dbReference>
<feature type="domain" description="TFIIF beta subunit N-terminal" evidence="11">
    <location>
        <begin position="12"/>
        <end position="108"/>
    </location>
</feature>
<organism evidence="12 13">
    <name type="scientific">Pocillopora damicornis</name>
    <name type="common">Cauliflower coral</name>
    <name type="synonym">Millepora damicornis</name>
    <dbReference type="NCBI Taxonomy" id="46731"/>
    <lineage>
        <taxon>Eukaryota</taxon>
        <taxon>Metazoa</taxon>
        <taxon>Cnidaria</taxon>
        <taxon>Anthozoa</taxon>
        <taxon>Hexacorallia</taxon>
        <taxon>Scleractinia</taxon>
        <taxon>Astrocoeniina</taxon>
        <taxon>Pocilloporidae</taxon>
        <taxon>Pocillopora</taxon>
    </lineage>
</organism>
<dbReference type="FunFam" id="1.10.10.10:FF:000035">
    <property type="entry name" value="General transcription factor IIF subunit 2"/>
    <property type="match status" value="1"/>
</dbReference>
<keyword evidence="5" id="KW-0238">DNA-binding</keyword>
<evidence type="ECO:0000256" key="2">
    <source>
        <dbReference type="ARBA" id="ARBA00009543"/>
    </source>
</evidence>
<dbReference type="SUPFAM" id="SSF50916">
    <property type="entry name" value="Rap30/74 interaction domains"/>
    <property type="match status" value="1"/>
</dbReference>
<dbReference type="SUPFAM" id="SSF46785">
    <property type="entry name" value="Winged helix' DNA-binding domain"/>
    <property type="match status" value="1"/>
</dbReference>
<comment type="similarity">
    <text evidence="2">Belongs to the TFIIF beta subunit family.</text>
</comment>
<proteinExistence type="inferred from homology"/>
<feature type="domain" description="TFIIF beta subunit HTH" evidence="10">
    <location>
        <begin position="181"/>
        <end position="245"/>
    </location>
</feature>
<evidence type="ECO:0000256" key="6">
    <source>
        <dbReference type="ARBA" id="ARBA00023163"/>
    </source>
</evidence>
<dbReference type="InterPro" id="IPR040450">
    <property type="entry name" value="TFIIF_beta_HTH"/>
</dbReference>
<dbReference type="Pfam" id="PF17683">
    <property type="entry name" value="TFIIF_beta_N"/>
    <property type="match status" value="1"/>
</dbReference>
<gene>
    <name evidence="12" type="ORF">pdam_00007993</name>
</gene>
<dbReference type="AlphaFoldDB" id="A0A3M6U510"/>
<dbReference type="Gene3D" id="1.10.10.10">
    <property type="entry name" value="Winged helix-like DNA-binding domain superfamily/Winged helix DNA-binding domain"/>
    <property type="match status" value="1"/>
</dbReference>
<dbReference type="InterPro" id="IPR003196">
    <property type="entry name" value="TFIIF_beta"/>
</dbReference>
<comment type="caution">
    <text evidence="12">The sequence shown here is derived from an EMBL/GenBank/DDBJ whole genome shotgun (WGS) entry which is preliminary data.</text>
</comment>
<evidence type="ECO:0000256" key="9">
    <source>
        <dbReference type="SAM" id="MobiDB-lite"/>
    </source>
</evidence>
<dbReference type="GO" id="GO:0006368">
    <property type="term" value="P:transcription elongation by RNA polymerase II"/>
    <property type="evidence" value="ECO:0007669"/>
    <property type="project" value="UniProtKB-ARBA"/>
</dbReference>
<dbReference type="InterPro" id="IPR011039">
    <property type="entry name" value="TFIIF_interaction"/>
</dbReference>
<feature type="region of interest" description="Disordered" evidence="9">
    <location>
        <begin position="61"/>
        <end position="81"/>
    </location>
</feature>
<evidence type="ECO:0000256" key="1">
    <source>
        <dbReference type="ARBA" id="ARBA00004123"/>
    </source>
</evidence>
<evidence type="ECO:0000256" key="8">
    <source>
        <dbReference type="ARBA" id="ARBA00033388"/>
    </source>
</evidence>
<dbReference type="GO" id="GO:0005674">
    <property type="term" value="C:transcription factor TFIIF complex"/>
    <property type="evidence" value="ECO:0007669"/>
    <property type="project" value="InterPro"/>
</dbReference>
<accession>A0A3M6U510</accession>
<evidence type="ECO:0000256" key="7">
    <source>
        <dbReference type="ARBA" id="ARBA00023242"/>
    </source>
</evidence>
<evidence type="ECO:0000256" key="5">
    <source>
        <dbReference type="ARBA" id="ARBA00023125"/>
    </source>
</evidence>
<dbReference type="GO" id="GO:0006367">
    <property type="term" value="P:transcription initiation at RNA polymerase II promoter"/>
    <property type="evidence" value="ECO:0007669"/>
    <property type="project" value="InterPro"/>
</dbReference>
<evidence type="ECO:0000313" key="12">
    <source>
        <dbReference type="EMBL" id="RMX48634.1"/>
    </source>
</evidence>
<dbReference type="InterPro" id="IPR036390">
    <property type="entry name" value="WH_DNA-bd_sf"/>
</dbReference>
<name>A0A3M6U510_POCDA</name>